<dbReference type="InterPro" id="IPR023562">
    <property type="entry name" value="ClpP/TepA"/>
</dbReference>
<proteinExistence type="predicted"/>
<accession>A0A975J2W3</accession>
<feature type="region of interest" description="Disordered" evidence="1">
    <location>
        <begin position="1"/>
        <end position="63"/>
    </location>
</feature>
<feature type="compositionally biased region" description="Basic and acidic residues" evidence="1">
    <location>
        <begin position="53"/>
        <end position="63"/>
    </location>
</feature>
<name>A0A975J2W3_9BACT</name>
<keyword evidence="3" id="KW-1185">Reference proteome</keyword>
<dbReference type="KEGG" id="lamb:KBB96_09155"/>
<dbReference type="GO" id="GO:0051117">
    <property type="term" value="F:ATPase binding"/>
    <property type="evidence" value="ECO:0007669"/>
    <property type="project" value="TreeGrafter"/>
</dbReference>
<dbReference type="PANTHER" id="PTHR10381:SF11">
    <property type="entry name" value="ATP-DEPENDENT CLP PROTEASE PROTEOLYTIC SUBUNIT, MITOCHONDRIAL"/>
    <property type="match status" value="1"/>
</dbReference>
<sequence>MPAHGRPRPRRRTRQACRGHHPGPGRSRSRPTGCSSTRRRGGRRRPAPAPKDPATEASRKEQEALTLQNTLEAERLKKETNALRSEITKLKMERELIGERNAMDDAKRDQAKREADVKFSEEKSRLMREAEMARIQSEKLANELKTVQTQAALDITRLQNDIAKFETEDKRAQYADSKPEYLAKPLRDNNVLVISDRRIPLNGLINSDTADHITERIDYWNNKDNKLPIFIVIDECPGGSVMAGYRILKSMQASKAPIHVVVKSFAASMAACITTLATESYAYPNAIILHHQISSTPGNRLNLTQQKEFFEENTRWWQRLATPVAQKMGISTDEFIKKMYAHSTSGDWSEFGDSAKELKWVNHIIGGVEETSLVKDPDAKPAAAPATRMALKEEVDQDGRPFVWLPRLNPKDCYFLYNADTYYRTR</sequence>
<dbReference type="EMBL" id="CP073100">
    <property type="protein sequence ID" value="QUE53045.1"/>
    <property type="molecule type" value="Genomic_DNA"/>
</dbReference>
<dbReference type="InterPro" id="IPR029045">
    <property type="entry name" value="ClpP/crotonase-like_dom_sf"/>
</dbReference>
<evidence type="ECO:0000313" key="2">
    <source>
        <dbReference type="EMBL" id="QUE53045.1"/>
    </source>
</evidence>
<keyword evidence="2" id="KW-0378">Hydrolase</keyword>
<organism evidence="2 3">
    <name type="scientific">Luteolibacter ambystomatis</name>
    <dbReference type="NCBI Taxonomy" id="2824561"/>
    <lineage>
        <taxon>Bacteria</taxon>
        <taxon>Pseudomonadati</taxon>
        <taxon>Verrucomicrobiota</taxon>
        <taxon>Verrucomicrobiia</taxon>
        <taxon>Verrucomicrobiales</taxon>
        <taxon>Verrucomicrobiaceae</taxon>
        <taxon>Luteolibacter</taxon>
    </lineage>
</organism>
<dbReference type="GO" id="GO:0004176">
    <property type="term" value="F:ATP-dependent peptidase activity"/>
    <property type="evidence" value="ECO:0007669"/>
    <property type="project" value="TreeGrafter"/>
</dbReference>
<dbReference type="RefSeq" id="WP_211634389.1">
    <property type="nucleotide sequence ID" value="NZ_CP073100.1"/>
</dbReference>
<evidence type="ECO:0000256" key="1">
    <source>
        <dbReference type="SAM" id="MobiDB-lite"/>
    </source>
</evidence>
<reference evidence="2" key="1">
    <citation type="submission" date="2021-04" db="EMBL/GenBank/DDBJ databases">
        <title>Luteolibacter sp. 32A isolated from the skin of an Anderson's salamander (Ambystoma andersonii).</title>
        <authorList>
            <person name="Spergser J."/>
            <person name="Busse H.-J."/>
        </authorList>
    </citation>
    <scope>NUCLEOTIDE SEQUENCE</scope>
    <source>
        <strain evidence="2">32A</strain>
    </source>
</reference>
<dbReference type="GO" id="GO:0004252">
    <property type="term" value="F:serine-type endopeptidase activity"/>
    <property type="evidence" value="ECO:0007669"/>
    <property type="project" value="TreeGrafter"/>
</dbReference>
<dbReference type="Gene3D" id="3.90.226.10">
    <property type="entry name" value="2-enoyl-CoA Hydratase, Chain A, domain 1"/>
    <property type="match status" value="1"/>
</dbReference>
<dbReference type="Pfam" id="PF00574">
    <property type="entry name" value="CLP_protease"/>
    <property type="match status" value="1"/>
</dbReference>
<gene>
    <name evidence="2" type="ORF">KBB96_09155</name>
</gene>
<dbReference type="GO" id="GO:0009368">
    <property type="term" value="C:endopeptidase Clp complex"/>
    <property type="evidence" value="ECO:0007669"/>
    <property type="project" value="TreeGrafter"/>
</dbReference>
<feature type="region of interest" description="Disordered" evidence="1">
    <location>
        <begin position="101"/>
        <end position="120"/>
    </location>
</feature>
<evidence type="ECO:0000313" key="3">
    <source>
        <dbReference type="Proteomes" id="UP000676169"/>
    </source>
</evidence>
<feature type="compositionally biased region" description="Basic residues" evidence="1">
    <location>
        <begin position="1"/>
        <end position="29"/>
    </location>
</feature>
<feature type="compositionally biased region" description="Basic residues" evidence="1">
    <location>
        <begin position="37"/>
        <end position="46"/>
    </location>
</feature>
<protein>
    <submittedName>
        <fullName evidence="2">ATP-dependent Clp protease proteolytic subunit</fullName>
    </submittedName>
</protein>
<dbReference type="SUPFAM" id="SSF52096">
    <property type="entry name" value="ClpP/crotonase"/>
    <property type="match status" value="1"/>
</dbReference>
<dbReference type="Proteomes" id="UP000676169">
    <property type="component" value="Chromosome"/>
</dbReference>
<dbReference type="AlphaFoldDB" id="A0A975J2W3"/>
<keyword evidence="2" id="KW-0645">Protease</keyword>
<dbReference type="GO" id="GO:0006515">
    <property type="term" value="P:protein quality control for misfolded or incompletely synthesized proteins"/>
    <property type="evidence" value="ECO:0007669"/>
    <property type="project" value="TreeGrafter"/>
</dbReference>
<dbReference type="PANTHER" id="PTHR10381">
    <property type="entry name" value="ATP-DEPENDENT CLP PROTEASE PROTEOLYTIC SUBUNIT"/>
    <property type="match status" value="1"/>
</dbReference>